<keyword evidence="4" id="KW-1185">Reference proteome</keyword>
<dbReference type="Pfam" id="PF03413">
    <property type="entry name" value="PepSY"/>
    <property type="match status" value="2"/>
</dbReference>
<dbReference type="RefSeq" id="WP_012177101.1">
    <property type="nucleotide sequence ID" value="NC_009952.1"/>
</dbReference>
<protein>
    <submittedName>
        <fullName evidence="3">Propeptide PepSY amd peptidase M4</fullName>
    </submittedName>
</protein>
<gene>
    <name evidence="3" type="ordered locus">Dshi_0422</name>
</gene>
<dbReference type="Proteomes" id="UP000006833">
    <property type="component" value="Chromosome"/>
</dbReference>
<dbReference type="EMBL" id="CP000830">
    <property type="protein sequence ID" value="ABV92171.1"/>
    <property type="molecule type" value="Genomic_DNA"/>
</dbReference>
<evidence type="ECO:0000259" key="2">
    <source>
        <dbReference type="Pfam" id="PF03413"/>
    </source>
</evidence>
<evidence type="ECO:0000313" key="3">
    <source>
        <dbReference type="EMBL" id="ABV92171.1"/>
    </source>
</evidence>
<evidence type="ECO:0000256" key="1">
    <source>
        <dbReference type="SAM" id="SignalP"/>
    </source>
</evidence>
<reference evidence="4" key="1">
    <citation type="journal article" date="2010" name="ISME J.">
        <title>The complete genome sequence of the algal symbiont Dinoroseobacter shibae: a hitchhiker's guide to life in the sea.</title>
        <authorList>
            <person name="Wagner-Dobler I."/>
            <person name="Ballhausen B."/>
            <person name="Berger M."/>
            <person name="Brinkhoff T."/>
            <person name="Buchholz I."/>
            <person name="Bunk B."/>
            <person name="Cypionka H."/>
            <person name="Daniel R."/>
            <person name="Drepper T."/>
            <person name="Gerdts G."/>
            <person name="Hahnke S."/>
            <person name="Han C."/>
            <person name="Jahn D."/>
            <person name="Kalhoefer D."/>
            <person name="Kiss H."/>
            <person name="Klenk H.P."/>
            <person name="Kyrpides N."/>
            <person name="Liebl W."/>
            <person name="Liesegang H."/>
            <person name="Meincke L."/>
            <person name="Pati A."/>
            <person name="Petersen J."/>
            <person name="Piekarski T."/>
            <person name="Pommerenke C."/>
            <person name="Pradella S."/>
            <person name="Pukall R."/>
            <person name="Rabus R."/>
            <person name="Stackebrandt E."/>
            <person name="Thole S."/>
            <person name="Thompson L."/>
            <person name="Tielen P."/>
            <person name="Tomasch J."/>
            <person name="von Jan M."/>
            <person name="Wanphrut N."/>
            <person name="Wichels A."/>
            <person name="Zech H."/>
            <person name="Simon M."/>
        </authorList>
    </citation>
    <scope>NUCLEOTIDE SEQUENCE [LARGE SCALE GENOMIC DNA]</scope>
    <source>
        <strain evidence="4">DSM 16493 / NCIMB 14021 / DFL 12</strain>
    </source>
</reference>
<name>A8LN27_DINSH</name>
<proteinExistence type="predicted"/>
<sequence length="173" mass="18579">MARSILAVTLAVANAIAVPAAVAQTPQTTQTIGMARAVAIAQEARPGGILEAELDSDLGALVYEIEIVSDGTIHEAVIDARSGELIELEEHTIEATWLGWFDEERLAAAKQASGTVQDAIAQAEAMFGGQVVELSLEEDNDRLFWEFEIATGDRELEAYMNIQTGEIFAGEMD</sequence>
<evidence type="ECO:0000313" key="4">
    <source>
        <dbReference type="Proteomes" id="UP000006833"/>
    </source>
</evidence>
<dbReference type="KEGG" id="dsh:Dshi_0422"/>
<feature type="domain" description="PepSY" evidence="2">
    <location>
        <begin position="115"/>
        <end position="168"/>
    </location>
</feature>
<organism evidence="3 4">
    <name type="scientific">Dinoroseobacter shibae (strain DSM 16493 / NCIMB 14021 / DFL 12)</name>
    <dbReference type="NCBI Taxonomy" id="398580"/>
    <lineage>
        <taxon>Bacteria</taxon>
        <taxon>Pseudomonadati</taxon>
        <taxon>Pseudomonadota</taxon>
        <taxon>Alphaproteobacteria</taxon>
        <taxon>Rhodobacterales</taxon>
        <taxon>Roseobacteraceae</taxon>
        <taxon>Dinoroseobacter</taxon>
    </lineage>
</organism>
<dbReference type="InterPro" id="IPR025711">
    <property type="entry name" value="PepSY"/>
</dbReference>
<feature type="chain" id="PRO_5002722927" evidence="1">
    <location>
        <begin position="24"/>
        <end position="173"/>
    </location>
</feature>
<accession>A8LN27</accession>
<dbReference type="eggNOG" id="COG3212">
    <property type="taxonomic scope" value="Bacteria"/>
</dbReference>
<dbReference type="HOGENOM" id="CLU_1601657_0_0_5"/>
<dbReference type="Gene3D" id="3.10.450.40">
    <property type="match status" value="2"/>
</dbReference>
<dbReference type="STRING" id="398580.Dshi_0422"/>
<feature type="domain" description="PepSY" evidence="2">
    <location>
        <begin position="32"/>
        <end position="87"/>
    </location>
</feature>
<dbReference type="AlphaFoldDB" id="A8LN27"/>
<keyword evidence="1" id="KW-0732">Signal</keyword>
<feature type="signal peptide" evidence="1">
    <location>
        <begin position="1"/>
        <end position="23"/>
    </location>
</feature>
<dbReference type="OrthoDB" id="7856745at2"/>